<dbReference type="Proteomes" id="UP000245206">
    <property type="component" value="Unassembled WGS sequence"/>
</dbReference>
<evidence type="ECO:0000256" key="2">
    <source>
        <dbReference type="ARBA" id="ARBA00008711"/>
    </source>
</evidence>
<dbReference type="InterPro" id="IPR009057">
    <property type="entry name" value="Homeodomain-like_sf"/>
</dbReference>
<dbReference type="InterPro" id="IPR018060">
    <property type="entry name" value="HTH_AraC"/>
</dbReference>
<comment type="similarity">
    <text evidence="2">Belongs to the MGMT family.</text>
</comment>
<dbReference type="Pfam" id="PF01035">
    <property type="entry name" value="DNA_binding_1"/>
    <property type="match status" value="1"/>
</dbReference>
<evidence type="ECO:0000313" key="13">
    <source>
        <dbReference type="Proteomes" id="UP000245206"/>
    </source>
</evidence>
<dbReference type="AlphaFoldDB" id="A0A2P2DHN7"/>
<dbReference type="FunFam" id="1.10.10.10:FF:000214">
    <property type="entry name" value="Methylated-DNA--protein-cysteine methyltransferase"/>
    <property type="match status" value="1"/>
</dbReference>
<dbReference type="EC" id="2.1.1.63" evidence="3"/>
<dbReference type="Gene3D" id="1.10.10.10">
    <property type="entry name" value="Winged helix-like DNA-binding domain superfamily/Winged helix DNA-binding domain"/>
    <property type="match status" value="1"/>
</dbReference>
<dbReference type="NCBIfam" id="TIGR00589">
    <property type="entry name" value="ogt"/>
    <property type="match status" value="1"/>
</dbReference>
<name>A0A2P2DHN7_9LEPT</name>
<keyword evidence="6" id="KW-0227">DNA damage</keyword>
<evidence type="ECO:0000256" key="10">
    <source>
        <dbReference type="ARBA" id="ARBA00049348"/>
    </source>
</evidence>
<dbReference type="PANTHER" id="PTHR10815">
    <property type="entry name" value="METHYLATED-DNA--PROTEIN-CYSTEINE METHYLTRANSFERASE"/>
    <property type="match status" value="1"/>
</dbReference>
<keyword evidence="8" id="KW-0804">Transcription</keyword>
<dbReference type="SMART" id="SM00342">
    <property type="entry name" value="HTH_ARAC"/>
    <property type="match status" value="1"/>
</dbReference>
<keyword evidence="9" id="KW-0234">DNA repair</keyword>
<dbReference type="GO" id="GO:0032259">
    <property type="term" value="P:methylation"/>
    <property type="evidence" value="ECO:0007669"/>
    <property type="project" value="UniProtKB-KW"/>
</dbReference>
<protein>
    <recommendedName>
        <fullName evidence="3">methylated-DNA--[protein]-cysteine S-methyltransferase</fullName>
        <ecNumber evidence="3">2.1.1.63</ecNumber>
    </recommendedName>
</protein>
<reference evidence="13" key="1">
    <citation type="journal article" date="2019" name="Microbiol. Immunol.">
        <title>Molecular and phenotypic characterization of Leptospira johnsonii sp. nov., Leptospira ellinghausenii sp. nov. and Leptospira ryugenii sp. nov. isolated from soil and water in Japan.</title>
        <authorList>
            <person name="Masuzawa T."/>
            <person name="Saito M."/>
            <person name="Nakao R."/>
            <person name="Nikaido Y."/>
            <person name="Matsumoto M."/>
            <person name="Ogawa M."/>
            <person name="Yokoyama M."/>
            <person name="Hidaka Y."/>
            <person name="Tomita J."/>
            <person name="Sakakibara K."/>
            <person name="Suzuki K."/>
            <person name="Yasuda S."/>
            <person name="Sato H."/>
            <person name="Yamaguchi M."/>
            <person name="Yoshida S.I."/>
            <person name="Koizumi N."/>
            <person name="Kawamura Y."/>
        </authorList>
    </citation>
    <scope>NUCLEOTIDE SEQUENCE [LARGE SCALE GENOMIC DNA]</scope>
    <source>
        <strain evidence="13">E18</strain>
    </source>
</reference>
<evidence type="ECO:0000256" key="4">
    <source>
        <dbReference type="ARBA" id="ARBA00022603"/>
    </source>
</evidence>
<dbReference type="InterPro" id="IPR036631">
    <property type="entry name" value="MGMT_N_sf"/>
</dbReference>
<dbReference type="Gene3D" id="3.30.160.70">
    <property type="entry name" value="Methylated DNA-protein cysteine methyltransferase domain"/>
    <property type="match status" value="1"/>
</dbReference>
<dbReference type="SUPFAM" id="SSF53155">
    <property type="entry name" value="Methylated DNA-protein cysteine methyltransferase domain"/>
    <property type="match status" value="1"/>
</dbReference>
<feature type="domain" description="HTH araC/xylS-type" evidence="11">
    <location>
        <begin position="12"/>
        <end position="108"/>
    </location>
</feature>
<dbReference type="GO" id="GO:0003908">
    <property type="term" value="F:methylated-DNA-[protein]-cysteine S-methyltransferase activity"/>
    <property type="evidence" value="ECO:0007669"/>
    <property type="project" value="UniProtKB-EC"/>
</dbReference>
<dbReference type="InterPro" id="IPR014048">
    <property type="entry name" value="MethylDNA_cys_MeTrfase_DNA-bd"/>
</dbReference>
<evidence type="ECO:0000256" key="8">
    <source>
        <dbReference type="ARBA" id="ARBA00023163"/>
    </source>
</evidence>
<dbReference type="PROSITE" id="PS00374">
    <property type="entry name" value="MGMT"/>
    <property type="match status" value="1"/>
</dbReference>
<dbReference type="RefSeq" id="WP_108961113.1">
    <property type="nucleotide sequence ID" value="NZ_BFAZ01000010.1"/>
</dbReference>
<comment type="caution">
    <text evidence="12">The sequence shown here is derived from an EMBL/GenBank/DDBJ whole genome shotgun (WGS) entry which is preliminary data.</text>
</comment>
<proteinExistence type="inferred from homology"/>
<dbReference type="CDD" id="cd06445">
    <property type="entry name" value="ATase"/>
    <property type="match status" value="1"/>
</dbReference>
<gene>
    <name evidence="12" type="primary">ada</name>
    <name evidence="12" type="ORF">LPTSP2_34340</name>
</gene>
<keyword evidence="7" id="KW-0805">Transcription regulation</keyword>
<evidence type="ECO:0000259" key="11">
    <source>
        <dbReference type="PROSITE" id="PS01124"/>
    </source>
</evidence>
<dbReference type="GO" id="GO:0003700">
    <property type="term" value="F:DNA-binding transcription factor activity"/>
    <property type="evidence" value="ECO:0007669"/>
    <property type="project" value="InterPro"/>
</dbReference>
<dbReference type="Gene3D" id="1.10.10.60">
    <property type="entry name" value="Homeodomain-like"/>
    <property type="match status" value="1"/>
</dbReference>
<comment type="catalytic activity">
    <reaction evidence="10">
        <text>a 6-O-methyl-2'-deoxyguanosine in DNA + L-cysteinyl-[protein] = S-methyl-L-cysteinyl-[protein] + a 2'-deoxyguanosine in DNA</text>
        <dbReference type="Rhea" id="RHEA:24000"/>
        <dbReference type="Rhea" id="RHEA-COMP:10131"/>
        <dbReference type="Rhea" id="RHEA-COMP:10132"/>
        <dbReference type="Rhea" id="RHEA-COMP:11367"/>
        <dbReference type="Rhea" id="RHEA-COMP:11368"/>
        <dbReference type="ChEBI" id="CHEBI:29950"/>
        <dbReference type="ChEBI" id="CHEBI:82612"/>
        <dbReference type="ChEBI" id="CHEBI:85445"/>
        <dbReference type="ChEBI" id="CHEBI:85448"/>
        <dbReference type="EC" id="2.1.1.63"/>
    </reaction>
</comment>
<evidence type="ECO:0000256" key="9">
    <source>
        <dbReference type="ARBA" id="ARBA00023204"/>
    </source>
</evidence>
<dbReference type="InterPro" id="IPR001497">
    <property type="entry name" value="MethylDNA_cys_MeTrfase_AS"/>
</dbReference>
<dbReference type="PANTHER" id="PTHR10815:SF13">
    <property type="entry name" value="METHYLATED-DNA--PROTEIN-CYSTEINE METHYLTRANSFERASE"/>
    <property type="match status" value="1"/>
</dbReference>
<comment type="catalytic activity">
    <reaction evidence="1">
        <text>a 4-O-methyl-thymidine in DNA + L-cysteinyl-[protein] = a thymidine in DNA + S-methyl-L-cysteinyl-[protein]</text>
        <dbReference type="Rhea" id="RHEA:53428"/>
        <dbReference type="Rhea" id="RHEA-COMP:10131"/>
        <dbReference type="Rhea" id="RHEA-COMP:10132"/>
        <dbReference type="Rhea" id="RHEA-COMP:13555"/>
        <dbReference type="Rhea" id="RHEA-COMP:13556"/>
        <dbReference type="ChEBI" id="CHEBI:29950"/>
        <dbReference type="ChEBI" id="CHEBI:82612"/>
        <dbReference type="ChEBI" id="CHEBI:137386"/>
        <dbReference type="ChEBI" id="CHEBI:137387"/>
        <dbReference type="EC" id="2.1.1.63"/>
    </reaction>
</comment>
<sequence>MESQGKHYQLIQNAIEYLIQNFKSQPSLDSLAQIAKLSPSHFQKLFLEYVGVSPKQFLSSVTLTHAKRIIQKTSILDTTYRLGLSGTGRLHDLFIKLEGMTPGEFKSFGEGVHLYYEFFPTILGEMVVVSSEKSIQSLQFLQQGMDKEESLSAIKVTFLNAVWKEETRELHNPVKEFLQNFTVPKAPIHLSVLGTPFQIKVWQSLLSIPSGDTSTYGEIAELIGKKNAQRAVGTAIGKNPIAVLIPCHRVIQSSGLFGGYRWDPKRKQTLLMWESATHFQKMDSEFSF</sequence>
<organism evidence="12 13">
    <name type="scientific">Leptospira ellinghausenii</name>
    <dbReference type="NCBI Taxonomy" id="1917822"/>
    <lineage>
        <taxon>Bacteria</taxon>
        <taxon>Pseudomonadati</taxon>
        <taxon>Spirochaetota</taxon>
        <taxon>Spirochaetia</taxon>
        <taxon>Leptospirales</taxon>
        <taxon>Leptospiraceae</taxon>
        <taxon>Leptospira</taxon>
    </lineage>
</organism>
<evidence type="ECO:0000256" key="1">
    <source>
        <dbReference type="ARBA" id="ARBA00001286"/>
    </source>
</evidence>
<dbReference type="GO" id="GO:0043565">
    <property type="term" value="F:sequence-specific DNA binding"/>
    <property type="evidence" value="ECO:0007669"/>
    <property type="project" value="InterPro"/>
</dbReference>
<evidence type="ECO:0000313" key="12">
    <source>
        <dbReference type="EMBL" id="GBF44131.1"/>
    </source>
</evidence>
<dbReference type="PROSITE" id="PS01124">
    <property type="entry name" value="HTH_ARAC_FAMILY_2"/>
    <property type="match status" value="1"/>
</dbReference>
<evidence type="ECO:0000256" key="3">
    <source>
        <dbReference type="ARBA" id="ARBA00011918"/>
    </source>
</evidence>
<dbReference type="SUPFAM" id="SSF46689">
    <property type="entry name" value="Homeodomain-like"/>
    <property type="match status" value="1"/>
</dbReference>
<dbReference type="InterPro" id="IPR036217">
    <property type="entry name" value="MethylDNA_cys_MeTrfase_DNAb"/>
</dbReference>
<keyword evidence="5 12" id="KW-0808">Transferase</keyword>
<dbReference type="OrthoDB" id="9802228at2"/>
<evidence type="ECO:0000256" key="5">
    <source>
        <dbReference type="ARBA" id="ARBA00022679"/>
    </source>
</evidence>
<dbReference type="EMBL" id="BFAZ01000010">
    <property type="protein sequence ID" value="GBF44131.1"/>
    <property type="molecule type" value="Genomic_DNA"/>
</dbReference>
<dbReference type="SUPFAM" id="SSF46767">
    <property type="entry name" value="Methylated DNA-protein cysteine methyltransferase, C-terminal domain"/>
    <property type="match status" value="1"/>
</dbReference>
<keyword evidence="13" id="KW-1185">Reference proteome</keyword>
<evidence type="ECO:0000256" key="6">
    <source>
        <dbReference type="ARBA" id="ARBA00022763"/>
    </source>
</evidence>
<dbReference type="Pfam" id="PF12833">
    <property type="entry name" value="HTH_18"/>
    <property type="match status" value="1"/>
</dbReference>
<accession>A0A2P2DHN7</accession>
<keyword evidence="4 12" id="KW-0489">Methyltransferase</keyword>
<dbReference type="GO" id="GO:0006281">
    <property type="term" value="P:DNA repair"/>
    <property type="evidence" value="ECO:0007669"/>
    <property type="project" value="UniProtKB-KW"/>
</dbReference>
<evidence type="ECO:0000256" key="7">
    <source>
        <dbReference type="ARBA" id="ARBA00023015"/>
    </source>
</evidence>
<dbReference type="InterPro" id="IPR036388">
    <property type="entry name" value="WH-like_DNA-bd_sf"/>
</dbReference>